<protein>
    <submittedName>
        <fullName evidence="1">Uncharacterized protein</fullName>
    </submittedName>
</protein>
<organism evidence="1 2">
    <name type="scientific">Vermiconidia calcicola</name>
    <dbReference type="NCBI Taxonomy" id="1690605"/>
    <lineage>
        <taxon>Eukaryota</taxon>
        <taxon>Fungi</taxon>
        <taxon>Dikarya</taxon>
        <taxon>Ascomycota</taxon>
        <taxon>Pezizomycotina</taxon>
        <taxon>Dothideomycetes</taxon>
        <taxon>Dothideomycetidae</taxon>
        <taxon>Mycosphaerellales</taxon>
        <taxon>Extremaceae</taxon>
        <taxon>Vermiconidia</taxon>
    </lineage>
</organism>
<dbReference type="EMBL" id="JAUTXU010000009">
    <property type="protein sequence ID" value="KAK3723555.1"/>
    <property type="molecule type" value="Genomic_DNA"/>
</dbReference>
<evidence type="ECO:0000313" key="2">
    <source>
        <dbReference type="Proteomes" id="UP001281147"/>
    </source>
</evidence>
<accession>A0ACC3NVA6</accession>
<dbReference type="Proteomes" id="UP001281147">
    <property type="component" value="Unassembled WGS sequence"/>
</dbReference>
<proteinExistence type="predicted"/>
<comment type="caution">
    <text evidence="1">The sequence shown here is derived from an EMBL/GenBank/DDBJ whole genome shotgun (WGS) entry which is preliminary data.</text>
</comment>
<gene>
    <name evidence="1" type="ORF">LTR37_001807</name>
</gene>
<name>A0ACC3NVA6_9PEZI</name>
<evidence type="ECO:0000313" key="1">
    <source>
        <dbReference type="EMBL" id="KAK3723555.1"/>
    </source>
</evidence>
<keyword evidence="2" id="KW-1185">Reference proteome</keyword>
<reference evidence="1" key="1">
    <citation type="submission" date="2023-07" db="EMBL/GenBank/DDBJ databases">
        <title>Black Yeasts Isolated from many extreme environments.</title>
        <authorList>
            <person name="Coleine C."/>
            <person name="Stajich J.E."/>
            <person name="Selbmann L."/>
        </authorList>
    </citation>
    <scope>NUCLEOTIDE SEQUENCE</scope>
    <source>
        <strain evidence="1">CCFEE 5714</strain>
    </source>
</reference>
<sequence>MEPDHGIEMHHRSKPAEARVTGRDSNSEEEHGYKANNTETSKVPSRQLDKYINFLPAVAFSANTQASWEALAVSFSAGLLNGGPTSLVYGTLICWTGNLAVAASMAEMASINPTVGAQYRWAALYAPKGCGPPAFWGLIQGWITVFGWMAVVASPAFLVGTIAQGLIILNNESYVPQNWHGTLLTWALLAIPAFCNIFARKVLPTIEIIGGITHTLFWVVWVVVLLTMARRSSKEYVFTETYSGIEFGGWSSQGVSWCVGLLTAAFPLSAFDGVIHMSDEVKDAERKIPQSMVLSVFINGIQTFILVIVLLLCIGDPVAAILTPTKYPVIEILRAATGSKAGATVLMVMLSWNGLVALFSSLASVSRLTWAFARDRGLPFPDFFGRVHPTLRIPLNALCLVLTIVTLLMLLNLGSTSAIYAILSLNNLALYTSYLQIVGSFFIFKLRRGEPAWGPFTLGKWGYAINIYAICFLVFIIVWLPFPPFLPVTATNMNYSGPIFGLVLGVALLDWFTWGRKRFSVPTNRSVFDEQ</sequence>